<evidence type="ECO:0000256" key="1">
    <source>
        <dbReference type="SAM" id="SignalP"/>
    </source>
</evidence>
<keyword evidence="1" id="KW-0732">Signal</keyword>
<evidence type="ECO:0000313" key="2">
    <source>
        <dbReference type="EMBL" id="AOK19384.1"/>
    </source>
</evidence>
<organism evidence="2 3">
    <name type="scientific">Burkholderia cepacia</name>
    <name type="common">Pseudomonas cepacia</name>
    <dbReference type="NCBI Taxonomy" id="292"/>
    <lineage>
        <taxon>Bacteria</taxon>
        <taxon>Pseudomonadati</taxon>
        <taxon>Pseudomonadota</taxon>
        <taxon>Betaproteobacteria</taxon>
        <taxon>Burkholderiales</taxon>
        <taxon>Burkholderiaceae</taxon>
        <taxon>Burkholderia</taxon>
        <taxon>Burkholderia cepacia complex</taxon>
    </lineage>
</organism>
<protein>
    <recommendedName>
        <fullName evidence="4">PF07007 family protein</fullName>
    </recommendedName>
</protein>
<proteinExistence type="predicted"/>
<feature type="chain" id="PRO_5008567691" description="PF07007 family protein" evidence="1">
    <location>
        <begin position="29"/>
        <end position="272"/>
    </location>
</feature>
<evidence type="ECO:0000313" key="3">
    <source>
        <dbReference type="Proteomes" id="UP000094776"/>
    </source>
</evidence>
<sequence>MSIFSMKKLKQCLLLLMSVVLAPICAAAQDTYRMTGAAQFEQGRDTHNLPFPVNPQIAGFLTFNDGAFVFHYTGHSCSVKVDKKMNFHVDPVISHSFGSRDKFNAFLSTKFHAKGTALTDTYILGDADAPLCSGLGFAMIYRSPDEMVLLDGSWAYLFERQTHVPANAEQSFDCSKASTNVEHLICKNPELIRLDATVNRGYVAMLITNSKEISYQDPVRLDQINWIRTVRNSCSDNACLLKAYRSRIAYIKGRIASTYPSYPEEDSNQESD</sequence>
<accession>A0A1B4PZU1</accession>
<reference evidence="2 3" key="1">
    <citation type="submission" date="2015-12" db="EMBL/GenBank/DDBJ databases">
        <title>Diversity of Burkholderia near neighbor genomes.</title>
        <authorList>
            <person name="Sahl J."/>
            <person name="Wagner D."/>
            <person name="Keim P."/>
        </authorList>
    </citation>
    <scope>NUCLEOTIDE SEQUENCE [LARGE SCALE GENOMIC DNA]</scope>
    <source>
        <strain evidence="2 3">MSMB1184WGS</strain>
    </source>
</reference>
<gene>
    <name evidence="2" type="ORF">WT26_26100</name>
</gene>
<evidence type="ECO:0008006" key="4">
    <source>
        <dbReference type="Google" id="ProtNLM"/>
    </source>
</evidence>
<dbReference type="PANTHER" id="PTHR37549">
    <property type="entry name" value="LIPOPROTEIN LPRI"/>
    <property type="match status" value="1"/>
</dbReference>
<name>A0A1B4PZU1_BURCE</name>
<dbReference type="PANTHER" id="PTHR37549:SF1">
    <property type="entry name" value="LIPOPROTEIN LPRI"/>
    <property type="match status" value="1"/>
</dbReference>
<dbReference type="AlphaFoldDB" id="A0A1B4PZU1"/>
<dbReference type="GO" id="GO:0005576">
    <property type="term" value="C:extracellular region"/>
    <property type="evidence" value="ECO:0007669"/>
    <property type="project" value="TreeGrafter"/>
</dbReference>
<dbReference type="Proteomes" id="UP000094776">
    <property type="component" value="Chromosome 2"/>
</dbReference>
<feature type="signal peptide" evidence="1">
    <location>
        <begin position="1"/>
        <end position="28"/>
    </location>
</feature>
<dbReference type="EMBL" id="CP013444">
    <property type="protein sequence ID" value="AOK19384.1"/>
    <property type="molecule type" value="Genomic_DNA"/>
</dbReference>
<dbReference type="InterPro" id="IPR052755">
    <property type="entry name" value="Lysozyme_Inhibitor_LprI"/>
</dbReference>